<reference evidence="2" key="1">
    <citation type="journal article" date="2021" name="bioRxiv">
        <title>Whole Genome Assembly and Annotation of Northern Wild Rice, Zizania palustris L., Supports a Whole Genome Duplication in the Zizania Genus.</title>
        <authorList>
            <person name="Haas M."/>
            <person name="Kono T."/>
            <person name="Macchietto M."/>
            <person name="Millas R."/>
            <person name="McGilp L."/>
            <person name="Shao M."/>
            <person name="Duquette J."/>
            <person name="Hirsch C.N."/>
            <person name="Kimball J."/>
        </authorList>
    </citation>
    <scope>NUCLEOTIDE SEQUENCE</scope>
    <source>
        <tissue evidence="2">Fresh leaf tissue</tissue>
    </source>
</reference>
<dbReference type="Proteomes" id="UP000729402">
    <property type="component" value="Unassembled WGS sequence"/>
</dbReference>
<gene>
    <name evidence="2" type="ORF">GUJ93_ZPchr0009g1443</name>
</gene>
<evidence type="ECO:0000256" key="1">
    <source>
        <dbReference type="SAM" id="MobiDB-lite"/>
    </source>
</evidence>
<organism evidence="2 3">
    <name type="scientific">Zizania palustris</name>
    <name type="common">Northern wild rice</name>
    <dbReference type="NCBI Taxonomy" id="103762"/>
    <lineage>
        <taxon>Eukaryota</taxon>
        <taxon>Viridiplantae</taxon>
        <taxon>Streptophyta</taxon>
        <taxon>Embryophyta</taxon>
        <taxon>Tracheophyta</taxon>
        <taxon>Spermatophyta</taxon>
        <taxon>Magnoliopsida</taxon>
        <taxon>Liliopsida</taxon>
        <taxon>Poales</taxon>
        <taxon>Poaceae</taxon>
        <taxon>BOP clade</taxon>
        <taxon>Oryzoideae</taxon>
        <taxon>Oryzeae</taxon>
        <taxon>Zizaniinae</taxon>
        <taxon>Zizania</taxon>
    </lineage>
</organism>
<protein>
    <submittedName>
        <fullName evidence="2">Uncharacterized protein</fullName>
    </submittedName>
</protein>
<proteinExistence type="predicted"/>
<feature type="region of interest" description="Disordered" evidence="1">
    <location>
        <begin position="1"/>
        <end position="89"/>
    </location>
</feature>
<evidence type="ECO:0000313" key="3">
    <source>
        <dbReference type="Proteomes" id="UP000729402"/>
    </source>
</evidence>
<reference evidence="2" key="2">
    <citation type="submission" date="2021-02" db="EMBL/GenBank/DDBJ databases">
        <authorList>
            <person name="Kimball J.A."/>
            <person name="Haas M.W."/>
            <person name="Macchietto M."/>
            <person name="Kono T."/>
            <person name="Duquette J."/>
            <person name="Shao M."/>
        </authorList>
    </citation>
    <scope>NUCLEOTIDE SEQUENCE</scope>
    <source>
        <tissue evidence="2">Fresh leaf tissue</tissue>
    </source>
</reference>
<name>A0A8J5V8P1_ZIZPA</name>
<accession>A0A8J5V8P1</accession>
<sequence>MSSRNLCTAPPRPNPTYPVPSSSTRRRSPLTLPIPLHRLPPESHLVSDQGRMPMPELLPDTLQDEEDSTKPAARVRKPSKRYSGPEWVV</sequence>
<comment type="caution">
    <text evidence="2">The sequence shown here is derived from an EMBL/GenBank/DDBJ whole genome shotgun (WGS) entry which is preliminary data.</text>
</comment>
<dbReference type="AlphaFoldDB" id="A0A8J5V8P1"/>
<dbReference type="EMBL" id="JAAALK010000289">
    <property type="protein sequence ID" value="KAG8051001.1"/>
    <property type="molecule type" value="Genomic_DNA"/>
</dbReference>
<keyword evidence="3" id="KW-1185">Reference proteome</keyword>
<evidence type="ECO:0000313" key="2">
    <source>
        <dbReference type="EMBL" id="KAG8051001.1"/>
    </source>
</evidence>